<protein>
    <submittedName>
        <fullName evidence="2">Uncharacterized protein</fullName>
    </submittedName>
</protein>
<gene>
    <name evidence="2" type="ORF">ECRASSUSDP1_LOCUS3450</name>
</gene>
<dbReference type="EMBL" id="CAMPGE010003301">
    <property type="protein sequence ID" value="CAI2362130.1"/>
    <property type="molecule type" value="Genomic_DNA"/>
</dbReference>
<proteinExistence type="predicted"/>
<keyword evidence="3" id="KW-1185">Reference proteome</keyword>
<dbReference type="PANTHER" id="PTHR11319:SF35">
    <property type="entry name" value="OUTER MEMBRANE PROTEIN PMPC-RELATED"/>
    <property type="match status" value="1"/>
</dbReference>
<evidence type="ECO:0000313" key="2">
    <source>
        <dbReference type="EMBL" id="CAI2362130.1"/>
    </source>
</evidence>
<dbReference type="PANTHER" id="PTHR11319">
    <property type="entry name" value="G PROTEIN-COUPLED RECEPTOR-RELATED"/>
    <property type="match status" value="1"/>
</dbReference>
<sequence>MDLEFYSSTHLKYCFLLALPILLIWVILVPIIALKVVLHNKDHMFQGFTPNRFYCEFINLLRKFLSVFCLVFSTYTRIVFETMILFITSRVQISLKPYKEEKHNKIEVLAINACIMTILSDLTFSESAKVESLDTCELLLALIAHSIFVGHWISLLSRSFGEKSKFARTIFGILECLFCIGDTIKNEISGKEVNKQQASDINSNNRC</sequence>
<keyword evidence="1" id="KW-0812">Transmembrane</keyword>
<accession>A0AAD1X993</accession>
<dbReference type="AlphaFoldDB" id="A0AAD1X993"/>
<name>A0AAD1X993_EUPCR</name>
<comment type="caution">
    <text evidence="2">The sequence shown here is derived from an EMBL/GenBank/DDBJ whole genome shotgun (WGS) entry which is preliminary data.</text>
</comment>
<keyword evidence="1" id="KW-0472">Membrane</keyword>
<evidence type="ECO:0000256" key="1">
    <source>
        <dbReference type="SAM" id="Phobius"/>
    </source>
</evidence>
<keyword evidence="1" id="KW-1133">Transmembrane helix</keyword>
<organism evidence="2 3">
    <name type="scientific">Euplotes crassus</name>
    <dbReference type="NCBI Taxonomy" id="5936"/>
    <lineage>
        <taxon>Eukaryota</taxon>
        <taxon>Sar</taxon>
        <taxon>Alveolata</taxon>
        <taxon>Ciliophora</taxon>
        <taxon>Intramacronucleata</taxon>
        <taxon>Spirotrichea</taxon>
        <taxon>Hypotrichia</taxon>
        <taxon>Euplotida</taxon>
        <taxon>Euplotidae</taxon>
        <taxon>Moneuplotes</taxon>
    </lineage>
</organism>
<reference evidence="2" key="1">
    <citation type="submission" date="2023-07" db="EMBL/GenBank/DDBJ databases">
        <authorList>
            <consortium name="AG Swart"/>
            <person name="Singh M."/>
            <person name="Singh A."/>
            <person name="Seah K."/>
            <person name="Emmerich C."/>
        </authorList>
    </citation>
    <scope>NUCLEOTIDE SEQUENCE</scope>
    <source>
        <strain evidence="2">DP1</strain>
    </source>
</reference>
<evidence type="ECO:0000313" key="3">
    <source>
        <dbReference type="Proteomes" id="UP001295684"/>
    </source>
</evidence>
<feature type="transmembrane region" description="Helical" evidence="1">
    <location>
        <begin position="12"/>
        <end position="34"/>
    </location>
</feature>
<feature type="transmembrane region" description="Helical" evidence="1">
    <location>
        <begin position="64"/>
        <end position="87"/>
    </location>
</feature>
<dbReference type="Proteomes" id="UP001295684">
    <property type="component" value="Unassembled WGS sequence"/>
</dbReference>